<dbReference type="GO" id="GO:0005886">
    <property type="term" value="C:plasma membrane"/>
    <property type="evidence" value="ECO:0007669"/>
    <property type="project" value="InterPro"/>
</dbReference>
<dbReference type="InterPro" id="IPR000326">
    <property type="entry name" value="PAP2/HPO"/>
</dbReference>
<gene>
    <name evidence="3" type="ORF">D0466_05105</name>
</gene>
<feature type="transmembrane region" description="Helical" evidence="1">
    <location>
        <begin position="28"/>
        <end position="49"/>
    </location>
</feature>
<keyword evidence="1" id="KW-1133">Transmembrane helix</keyword>
<reference evidence="3 4" key="1">
    <citation type="submission" date="2018-08" db="EMBL/GenBank/DDBJ databases">
        <title>Bacillus chawlae sp. nov., Bacillus glennii sp. nov., and Bacillus saganii sp. nov. Isolated from the Vehicle Assembly Building at Kennedy Space Center where the Viking Spacecraft were Assembled.</title>
        <authorList>
            <person name="Seuylemezian A."/>
            <person name="Vaishampayan P."/>
        </authorList>
    </citation>
    <scope>NUCLEOTIDE SEQUENCE [LARGE SCALE GENOMIC DNA]</scope>
    <source>
        <strain evidence="3 4">V44-8</strain>
    </source>
</reference>
<dbReference type="GO" id="GO:0042392">
    <property type="term" value="F:sphingosine-1-phosphate phosphatase activity"/>
    <property type="evidence" value="ECO:0007669"/>
    <property type="project" value="TreeGrafter"/>
</dbReference>
<evidence type="ECO:0000313" key="3">
    <source>
        <dbReference type="EMBL" id="RFU65279.1"/>
    </source>
</evidence>
<dbReference type="Proteomes" id="UP000262939">
    <property type="component" value="Unassembled WGS sequence"/>
</dbReference>
<dbReference type="AlphaFoldDB" id="A0A372LGS3"/>
<dbReference type="RefSeq" id="WP_117321454.1">
    <property type="nucleotide sequence ID" value="NZ_QVTD01000003.1"/>
</dbReference>
<evidence type="ECO:0000256" key="1">
    <source>
        <dbReference type="SAM" id="Phobius"/>
    </source>
</evidence>
<feature type="transmembrane region" description="Helical" evidence="1">
    <location>
        <begin position="151"/>
        <end position="169"/>
    </location>
</feature>
<dbReference type="OrthoDB" id="9789113at2"/>
<sequence length="199" mass="22812">MNITNLNIEFFRSINDFGKQHPYLNPPLVFIAEYMVYLLCAVVVIYWFTRIDNYRMMVMSALFAFVLAEVIGKAAGKLHSNNQPFAELPDVNQLIEKAVDNSFPSDHTILFFTFCSSFWLFGKRLGSFWVILAFCVGVSRIWAGVHYPADILAGAIIGFISAYIAYLLVTRLRFAKKILAFYLKYENKIMPQSAKSKNF</sequence>
<dbReference type="PANTHER" id="PTHR14969:SF13">
    <property type="entry name" value="AT30094P"/>
    <property type="match status" value="1"/>
</dbReference>
<protein>
    <submittedName>
        <fullName evidence="3">Undecaprenyl-diphosphatase</fullName>
    </submittedName>
</protein>
<name>A0A372LGS3_9BACI</name>
<dbReference type="InterPro" id="IPR036938">
    <property type="entry name" value="PAP2/HPO_sf"/>
</dbReference>
<dbReference type="CDD" id="cd03385">
    <property type="entry name" value="PAP2_BcrC_like"/>
    <property type="match status" value="1"/>
</dbReference>
<dbReference type="InterPro" id="IPR033879">
    <property type="entry name" value="UPP_Pase"/>
</dbReference>
<evidence type="ECO:0000259" key="2">
    <source>
        <dbReference type="SMART" id="SM00014"/>
    </source>
</evidence>
<keyword evidence="1" id="KW-0812">Transmembrane</keyword>
<dbReference type="Gene3D" id="1.20.144.10">
    <property type="entry name" value="Phosphatidic acid phosphatase type 2/haloperoxidase"/>
    <property type="match status" value="1"/>
</dbReference>
<dbReference type="Pfam" id="PF01569">
    <property type="entry name" value="PAP2"/>
    <property type="match status" value="1"/>
</dbReference>
<dbReference type="GO" id="GO:0050380">
    <property type="term" value="F:undecaprenyl-diphosphatase activity"/>
    <property type="evidence" value="ECO:0007669"/>
    <property type="project" value="InterPro"/>
</dbReference>
<feature type="domain" description="Phosphatidic acid phosphatase type 2/haloperoxidase" evidence="2">
    <location>
        <begin position="61"/>
        <end position="166"/>
    </location>
</feature>
<organism evidence="3 4">
    <name type="scientific">Peribacillus glennii</name>
    <dbReference type="NCBI Taxonomy" id="2303991"/>
    <lineage>
        <taxon>Bacteria</taxon>
        <taxon>Bacillati</taxon>
        <taxon>Bacillota</taxon>
        <taxon>Bacilli</taxon>
        <taxon>Bacillales</taxon>
        <taxon>Bacillaceae</taxon>
        <taxon>Peribacillus</taxon>
    </lineage>
</organism>
<dbReference type="EMBL" id="QVTD01000003">
    <property type="protein sequence ID" value="RFU65279.1"/>
    <property type="molecule type" value="Genomic_DNA"/>
</dbReference>
<dbReference type="PANTHER" id="PTHR14969">
    <property type="entry name" value="SPHINGOSINE-1-PHOSPHATE PHOSPHOHYDROLASE"/>
    <property type="match status" value="1"/>
</dbReference>
<dbReference type="SUPFAM" id="SSF48317">
    <property type="entry name" value="Acid phosphatase/Vanadium-dependent haloperoxidase"/>
    <property type="match status" value="1"/>
</dbReference>
<proteinExistence type="predicted"/>
<keyword evidence="4" id="KW-1185">Reference proteome</keyword>
<dbReference type="SMART" id="SM00014">
    <property type="entry name" value="acidPPc"/>
    <property type="match status" value="1"/>
</dbReference>
<feature type="transmembrane region" description="Helical" evidence="1">
    <location>
        <begin position="128"/>
        <end position="145"/>
    </location>
</feature>
<evidence type="ECO:0000313" key="4">
    <source>
        <dbReference type="Proteomes" id="UP000262939"/>
    </source>
</evidence>
<keyword evidence="1" id="KW-0472">Membrane</keyword>
<comment type="caution">
    <text evidence="3">The sequence shown here is derived from an EMBL/GenBank/DDBJ whole genome shotgun (WGS) entry which is preliminary data.</text>
</comment>
<accession>A0A372LGS3</accession>